<comment type="similarity">
    <text evidence="6">Belongs to the U2 small nuclear ribonucleoprotein A family.</text>
</comment>
<accession>A0A383VJB9</accession>
<name>A0A383VJB9_TETOB</name>
<dbReference type="GO" id="GO:0005930">
    <property type="term" value="C:axoneme"/>
    <property type="evidence" value="ECO:0007669"/>
    <property type="project" value="UniProtKB-SubCell"/>
</dbReference>
<dbReference type="SUPFAM" id="SSF52058">
    <property type="entry name" value="L domain-like"/>
    <property type="match status" value="1"/>
</dbReference>
<dbReference type="Pfam" id="PF14580">
    <property type="entry name" value="LRR_9"/>
    <property type="match status" value="1"/>
</dbReference>
<dbReference type="PANTHER" id="PTHR10552:SF6">
    <property type="entry name" value="U2 SMALL NUCLEAR RIBONUCLEOPROTEIN A"/>
    <property type="match status" value="1"/>
</dbReference>
<evidence type="ECO:0000256" key="2">
    <source>
        <dbReference type="ARBA" id="ARBA00004430"/>
    </source>
</evidence>
<feature type="compositionally biased region" description="Low complexity" evidence="7">
    <location>
        <begin position="223"/>
        <end position="238"/>
    </location>
</feature>
<dbReference type="InterPro" id="IPR044640">
    <property type="entry name" value="RU2A"/>
</dbReference>
<dbReference type="FunFam" id="3.80.10.10:FF:000026">
    <property type="entry name" value="U2 small nuclear ribonucleoprotein A"/>
    <property type="match status" value="1"/>
</dbReference>
<evidence type="ECO:0000313" key="8">
    <source>
        <dbReference type="EMBL" id="SZX65618.1"/>
    </source>
</evidence>
<evidence type="ECO:0008006" key="10">
    <source>
        <dbReference type="Google" id="ProtNLM"/>
    </source>
</evidence>
<sequence>MGDARPTGSLGPRLAGRLTADLILRSPQYMSCIKYYEIDLRGNKIGAIENLGVTENQFDSIDLSDNAIVRLEGFPRLPRLKMLLLSNNRIAKIARNLEASVGHLESLVLTNNKISELRDIDPLSSLPKLTTLSISGNPVALKKEYRLYTISRCPKLKVLDFKKVKQKEREQAEKLYGTLEQQQQRQQQDGNTFEPGEGLPEAAAAAMDTDEAAAQAGDEEGANGEAAAAAKPTAAPSAEQLTAIKAAVANAQTLEDAWRLEQALKAGDMPSALARKEEEEQQRQQQDIAAAMDEG</sequence>
<reference evidence="8 9" key="1">
    <citation type="submission" date="2016-10" db="EMBL/GenBank/DDBJ databases">
        <authorList>
            <person name="Cai Z."/>
        </authorList>
    </citation>
    <scope>NUCLEOTIDE SEQUENCE [LARGE SCALE GENOMIC DNA]</scope>
</reference>
<dbReference type="PROSITE" id="PS51450">
    <property type="entry name" value="LRR"/>
    <property type="match status" value="1"/>
</dbReference>
<dbReference type="Proteomes" id="UP000256970">
    <property type="component" value="Unassembled WGS sequence"/>
</dbReference>
<evidence type="ECO:0000256" key="5">
    <source>
        <dbReference type="ARBA" id="ARBA00023242"/>
    </source>
</evidence>
<evidence type="ECO:0000256" key="7">
    <source>
        <dbReference type="SAM" id="MobiDB-lite"/>
    </source>
</evidence>
<dbReference type="Gene3D" id="3.80.10.10">
    <property type="entry name" value="Ribonuclease Inhibitor"/>
    <property type="match status" value="1"/>
</dbReference>
<feature type="region of interest" description="Disordered" evidence="7">
    <location>
        <begin position="269"/>
        <end position="295"/>
    </location>
</feature>
<keyword evidence="3" id="KW-0433">Leucine-rich repeat</keyword>
<protein>
    <recommendedName>
        <fullName evidence="10">U2A'/phosphoprotein 32 family A C-terminal domain-containing protein</fullName>
    </recommendedName>
</protein>
<gene>
    <name evidence="8" type="ORF">BQ4739_LOCUS6095</name>
</gene>
<dbReference type="EMBL" id="FNXT01000650">
    <property type="protein sequence ID" value="SZX65618.1"/>
    <property type="molecule type" value="Genomic_DNA"/>
</dbReference>
<feature type="compositionally biased region" description="Low complexity" evidence="7">
    <location>
        <begin position="202"/>
        <end position="216"/>
    </location>
</feature>
<dbReference type="AlphaFoldDB" id="A0A383VJB9"/>
<evidence type="ECO:0000256" key="1">
    <source>
        <dbReference type="ARBA" id="ARBA00004123"/>
    </source>
</evidence>
<organism evidence="8 9">
    <name type="scientific">Tetradesmus obliquus</name>
    <name type="common">Green alga</name>
    <name type="synonym">Acutodesmus obliquus</name>
    <dbReference type="NCBI Taxonomy" id="3088"/>
    <lineage>
        <taxon>Eukaryota</taxon>
        <taxon>Viridiplantae</taxon>
        <taxon>Chlorophyta</taxon>
        <taxon>core chlorophytes</taxon>
        <taxon>Chlorophyceae</taxon>
        <taxon>CS clade</taxon>
        <taxon>Sphaeropleales</taxon>
        <taxon>Scenedesmaceae</taxon>
        <taxon>Tetradesmus</taxon>
    </lineage>
</organism>
<keyword evidence="4" id="KW-0677">Repeat</keyword>
<keyword evidence="9" id="KW-1185">Reference proteome</keyword>
<dbReference type="InterPro" id="IPR032675">
    <property type="entry name" value="LRR_dom_sf"/>
</dbReference>
<evidence type="ECO:0000256" key="4">
    <source>
        <dbReference type="ARBA" id="ARBA00022737"/>
    </source>
</evidence>
<keyword evidence="5" id="KW-0539">Nucleus</keyword>
<dbReference type="STRING" id="3088.A0A383VJB9"/>
<feature type="region of interest" description="Disordered" evidence="7">
    <location>
        <begin position="178"/>
        <end position="238"/>
    </location>
</feature>
<comment type="subcellular location">
    <subcellularLocation>
        <location evidence="2">Cytoplasm</location>
        <location evidence="2">Cytoskeleton</location>
        <location evidence="2">Cilium axoneme</location>
    </subcellularLocation>
    <subcellularLocation>
        <location evidence="1">Nucleus</location>
    </subcellularLocation>
</comment>
<evidence type="ECO:0000313" key="9">
    <source>
        <dbReference type="Proteomes" id="UP000256970"/>
    </source>
</evidence>
<dbReference type="InterPro" id="IPR001611">
    <property type="entry name" value="Leu-rich_rpt"/>
</dbReference>
<evidence type="ECO:0000256" key="3">
    <source>
        <dbReference type="ARBA" id="ARBA00022614"/>
    </source>
</evidence>
<dbReference type="GO" id="GO:0030620">
    <property type="term" value="F:U2 snRNA binding"/>
    <property type="evidence" value="ECO:0007669"/>
    <property type="project" value="InterPro"/>
</dbReference>
<proteinExistence type="inferred from homology"/>
<dbReference type="GO" id="GO:0000398">
    <property type="term" value="P:mRNA splicing, via spliceosome"/>
    <property type="evidence" value="ECO:0007669"/>
    <property type="project" value="InterPro"/>
</dbReference>
<dbReference type="PANTHER" id="PTHR10552">
    <property type="entry name" value="U2 SMALL NUCLEAR RIBONUCLEOPROTEIN A"/>
    <property type="match status" value="1"/>
</dbReference>
<dbReference type="GO" id="GO:0005634">
    <property type="term" value="C:nucleus"/>
    <property type="evidence" value="ECO:0007669"/>
    <property type="project" value="UniProtKB-SubCell"/>
</dbReference>
<evidence type="ECO:0000256" key="6">
    <source>
        <dbReference type="ARBA" id="ARBA00024196"/>
    </source>
</evidence>